<dbReference type="EMBL" id="BRXS01000007">
    <property type="protein sequence ID" value="GLC27937.1"/>
    <property type="molecule type" value="Genomic_DNA"/>
</dbReference>
<organism evidence="4 5">
    <name type="scientific">Roseisolibacter agri</name>
    <dbReference type="NCBI Taxonomy" id="2014610"/>
    <lineage>
        <taxon>Bacteria</taxon>
        <taxon>Pseudomonadati</taxon>
        <taxon>Gemmatimonadota</taxon>
        <taxon>Gemmatimonadia</taxon>
        <taxon>Gemmatimonadales</taxon>
        <taxon>Gemmatimonadaceae</taxon>
        <taxon>Roseisolibacter</taxon>
    </lineage>
</organism>
<gene>
    <name evidence="4" type="ORF">rosag_44500</name>
</gene>
<evidence type="ECO:0000259" key="3">
    <source>
        <dbReference type="Pfam" id="PF00483"/>
    </source>
</evidence>
<feature type="domain" description="Nucleotidyl transferase" evidence="3">
    <location>
        <begin position="4"/>
        <end position="231"/>
    </location>
</feature>
<dbReference type="Gene3D" id="2.160.10.10">
    <property type="entry name" value="Hexapeptide repeat proteins"/>
    <property type="match status" value="1"/>
</dbReference>
<dbReference type="RefSeq" id="WP_284352365.1">
    <property type="nucleotide sequence ID" value="NZ_BRXS01000007.1"/>
</dbReference>
<proteinExistence type="predicted"/>
<dbReference type="PANTHER" id="PTHR43584:SF8">
    <property type="entry name" value="N-ACETYLMURAMATE ALPHA-1-PHOSPHATE URIDYLYLTRANSFERASE"/>
    <property type="match status" value="1"/>
</dbReference>
<evidence type="ECO:0000256" key="1">
    <source>
        <dbReference type="ARBA" id="ARBA00022679"/>
    </source>
</evidence>
<dbReference type="Proteomes" id="UP001161325">
    <property type="component" value="Unassembled WGS sequence"/>
</dbReference>
<dbReference type="AlphaFoldDB" id="A0AA37QAW2"/>
<dbReference type="SUPFAM" id="SSF53448">
    <property type="entry name" value="Nucleotide-diphospho-sugar transferases"/>
    <property type="match status" value="1"/>
</dbReference>
<dbReference type="GO" id="GO:0016779">
    <property type="term" value="F:nucleotidyltransferase activity"/>
    <property type="evidence" value="ECO:0007669"/>
    <property type="project" value="UniProtKB-KW"/>
</dbReference>
<dbReference type="CDD" id="cd04181">
    <property type="entry name" value="NTP_transferase"/>
    <property type="match status" value="1"/>
</dbReference>
<dbReference type="Gene3D" id="3.90.550.10">
    <property type="entry name" value="Spore Coat Polysaccharide Biosynthesis Protein SpsA, Chain A"/>
    <property type="match status" value="1"/>
</dbReference>
<dbReference type="InterPro" id="IPR005835">
    <property type="entry name" value="NTP_transferase_dom"/>
</dbReference>
<name>A0AA37QAW2_9BACT</name>
<dbReference type="PANTHER" id="PTHR43584">
    <property type="entry name" value="NUCLEOTIDYL TRANSFERASE"/>
    <property type="match status" value="1"/>
</dbReference>
<accession>A0AA37QAW2</accession>
<reference evidence="4" key="1">
    <citation type="submission" date="2022-08" db="EMBL/GenBank/DDBJ databases">
        <title>Draft genome sequencing of Roseisolibacter agri AW1220.</title>
        <authorList>
            <person name="Tobiishi Y."/>
            <person name="Tonouchi A."/>
        </authorList>
    </citation>
    <scope>NUCLEOTIDE SEQUENCE</scope>
    <source>
        <strain evidence="4">AW1220</strain>
    </source>
</reference>
<comment type="caution">
    <text evidence="4">The sequence shown here is derived from an EMBL/GenBank/DDBJ whole genome shotgun (WGS) entry which is preliminary data.</text>
</comment>
<protein>
    <submittedName>
        <fullName evidence="4">Glucose-1-phosphate thymidylyltransferase</fullName>
    </submittedName>
</protein>
<evidence type="ECO:0000313" key="4">
    <source>
        <dbReference type="EMBL" id="GLC27937.1"/>
    </source>
</evidence>
<evidence type="ECO:0000313" key="5">
    <source>
        <dbReference type="Proteomes" id="UP001161325"/>
    </source>
</evidence>
<dbReference type="Pfam" id="PF00483">
    <property type="entry name" value="NTP_transferase"/>
    <property type="match status" value="1"/>
</dbReference>
<evidence type="ECO:0000256" key="2">
    <source>
        <dbReference type="ARBA" id="ARBA00022695"/>
    </source>
</evidence>
<keyword evidence="1" id="KW-0808">Transferase</keyword>
<keyword evidence="5" id="KW-1185">Reference proteome</keyword>
<sequence length="329" mass="35950">MKVIIPLAGKGTRLRPHTHVTPKPMLRIAGKPVMDYVMDDVKRLGDVEQVVYVTGHLKEKVEEHARRDIGLPAVFVEQSVQDGTAGAVNLARPYVDQPVLIIFVDTIFDADLSIVHDTDADGIIWTKEVEDYQRFGVVVTDADGHMTKIVEKPSTPISKRANIGLYYIRNWQLLYEGIDHVLTQPKNKGEYYLTDAFQYMIDKGAKIKVVDVAGWYDAGQIETLLDTNRVMLEKGRARRPGTIDASATIVDPVYIEEGVTITNSTVGPNVSISAGSTIEGSTLRDSIVGAQSRVLGSRLHGSIIGDAVKLEGFAGSVTIGDHAEVRASA</sequence>
<dbReference type="InterPro" id="IPR029044">
    <property type="entry name" value="Nucleotide-diphossugar_trans"/>
</dbReference>
<dbReference type="InterPro" id="IPR050065">
    <property type="entry name" value="GlmU-like"/>
</dbReference>
<keyword evidence="2" id="KW-0548">Nucleotidyltransferase</keyword>